<protein>
    <recommendedName>
        <fullName evidence="4">Type I restriction modification DNA specificity domain-containing protein</fullName>
    </recommendedName>
</protein>
<evidence type="ECO:0000256" key="3">
    <source>
        <dbReference type="ARBA" id="ARBA00023125"/>
    </source>
</evidence>
<dbReference type="PANTHER" id="PTHR30408">
    <property type="entry name" value="TYPE-1 RESTRICTION ENZYME ECOKI SPECIFICITY PROTEIN"/>
    <property type="match status" value="1"/>
</dbReference>
<dbReference type="InterPro" id="IPR044946">
    <property type="entry name" value="Restrct_endonuc_typeI_TRD_sf"/>
</dbReference>
<dbReference type="PANTHER" id="PTHR30408:SF13">
    <property type="entry name" value="TYPE I RESTRICTION ENZYME HINDI SPECIFICITY SUBUNIT"/>
    <property type="match status" value="1"/>
</dbReference>
<keyword evidence="3" id="KW-0238">DNA-binding</keyword>
<dbReference type="Pfam" id="PF01420">
    <property type="entry name" value="Methylase_S"/>
    <property type="match status" value="1"/>
</dbReference>
<organism evidence="5 6">
    <name type="scientific">Mycoplasma parvum str. Indiana</name>
    <dbReference type="NCBI Taxonomy" id="1403316"/>
    <lineage>
        <taxon>Bacteria</taxon>
        <taxon>Bacillati</taxon>
        <taxon>Mycoplasmatota</taxon>
        <taxon>Mollicutes</taxon>
        <taxon>Mycoplasmataceae</taxon>
        <taxon>Mycoplasma</taxon>
    </lineage>
</organism>
<dbReference type="PATRIC" id="fig|1403316.3.peg.381"/>
<reference evidence="5 6" key="1">
    <citation type="journal article" date="2013" name="Genome Announc.">
        <title>Genome Sequence of Mycoplasma parvum (Formerly Eperythrozoon parvum), a Diminutive Hemoplasma of the Pig.</title>
        <authorList>
            <person name="do Nascimento N.C."/>
            <person name="Dos Santos A.P."/>
            <person name="Chu Y."/>
            <person name="Guimaraes A.M."/>
            <person name="Pagliaro A."/>
            <person name="Messick J.B."/>
        </authorList>
    </citation>
    <scope>NUCLEOTIDE SEQUENCE [LARGE SCALE GENOMIC DNA]</scope>
    <source>
        <strain evidence="5 6">Indiana</strain>
    </source>
</reference>
<dbReference type="AlphaFoldDB" id="U5NCT4"/>
<sequence>MSAILVAGGGNFSAKICRGKFEASTDVFIISSNSKNFDYLIFLKIKKELIQLNKVVQGTTIKHLSREVLKKLEILIPDDKTLEKFNDFCENIQLKIENLHSKIEILDRTKKYLLNRIFSEKLEIL</sequence>
<evidence type="ECO:0000313" key="6">
    <source>
        <dbReference type="Proteomes" id="UP000017119"/>
    </source>
</evidence>
<proteinExistence type="inferred from homology"/>
<evidence type="ECO:0000313" key="5">
    <source>
        <dbReference type="EMBL" id="AGX89150.1"/>
    </source>
</evidence>
<dbReference type="STRING" id="1403316.PRV_02060"/>
<evidence type="ECO:0000256" key="2">
    <source>
        <dbReference type="ARBA" id="ARBA00022747"/>
    </source>
</evidence>
<dbReference type="Gene3D" id="3.90.220.20">
    <property type="entry name" value="DNA methylase specificity domains"/>
    <property type="match status" value="1"/>
</dbReference>
<dbReference type="Proteomes" id="UP000017119">
    <property type="component" value="Chromosome"/>
</dbReference>
<accession>U5NCT4</accession>
<dbReference type="GO" id="GO:0009307">
    <property type="term" value="P:DNA restriction-modification system"/>
    <property type="evidence" value="ECO:0007669"/>
    <property type="project" value="UniProtKB-KW"/>
</dbReference>
<keyword evidence="6" id="KW-1185">Reference proteome</keyword>
<dbReference type="InterPro" id="IPR052021">
    <property type="entry name" value="Type-I_RS_S_subunit"/>
</dbReference>
<dbReference type="EMBL" id="CP006771">
    <property type="protein sequence ID" value="AGX89150.1"/>
    <property type="molecule type" value="Genomic_DNA"/>
</dbReference>
<evidence type="ECO:0000259" key="4">
    <source>
        <dbReference type="Pfam" id="PF01420"/>
    </source>
</evidence>
<dbReference type="HOGENOM" id="CLU_122814_0_0_14"/>
<evidence type="ECO:0000256" key="1">
    <source>
        <dbReference type="ARBA" id="ARBA00010923"/>
    </source>
</evidence>
<gene>
    <name evidence="5" type="ORF">PRV_02060</name>
</gene>
<feature type="domain" description="Type I restriction modification DNA specificity" evidence="4">
    <location>
        <begin position="4"/>
        <end position="95"/>
    </location>
</feature>
<dbReference type="KEGG" id="mpv:PRV_02060"/>
<dbReference type="SUPFAM" id="SSF116734">
    <property type="entry name" value="DNA methylase specificity domain"/>
    <property type="match status" value="1"/>
</dbReference>
<dbReference type="GO" id="GO:0003677">
    <property type="term" value="F:DNA binding"/>
    <property type="evidence" value="ECO:0007669"/>
    <property type="project" value="UniProtKB-KW"/>
</dbReference>
<name>U5NCT4_9MOLU</name>
<dbReference type="InterPro" id="IPR000055">
    <property type="entry name" value="Restrct_endonuc_typeI_TRD"/>
</dbReference>
<comment type="similarity">
    <text evidence="1">Belongs to the type-I restriction system S methylase family.</text>
</comment>
<keyword evidence="2" id="KW-0680">Restriction system</keyword>